<evidence type="ECO:0000313" key="1">
    <source>
        <dbReference type="Proteomes" id="UP001732780"/>
    </source>
</evidence>
<gene>
    <name evidence="2" type="primary">LOC123616054</name>
</gene>
<dbReference type="RefSeq" id="XP_074205165.1">
    <property type="nucleotide sequence ID" value="XM_074349064.1"/>
</dbReference>
<evidence type="ECO:0000313" key="2">
    <source>
        <dbReference type="RefSeq" id="XP_074205165.1"/>
    </source>
</evidence>
<proteinExistence type="predicted"/>
<organism evidence="1 2">
    <name type="scientific">Camelus bactrianus</name>
    <name type="common">Bactrian camel</name>
    <dbReference type="NCBI Taxonomy" id="9837"/>
    <lineage>
        <taxon>Eukaryota</taxon>
        <taxon>Metazoa</taxon>
        <taxon>Chordata</taxon>
        <taxon>Craniata</taxon>
        <taxon>Vertebrata</taxon>
        <taxon>Euteleostomi</taxon>
        <taxon>Mammalia</taxon>
        <taxon>Eutheria</taxon>
        <taxon>Laurasiatheria</taxon>
        <taxon>Artiodactyla</taxon>
        <taxon>Tylopoda</taxon>
        <taxon>Camelidae</taxon>
        <taxon>Camelus</taxon>
    </lineage>
</organism>
<accession>A0AC58P567</accession>
<sequence>MLTLKKASVFRGASRGEERTLTLLCWRFSQISVLLWKLTSWYQSTQNSYLLYCGGLELNLQYLQVNDECEEENERPQRKVGELRKIFEIQERNDVSGKPVVNDECEEENERPQRKVGELRKIFEIQERNDVSGKPVVNDECEEENERPQRKVGELRKIFEIQERNDVSRKPVVNDKCEEENEGPQLTVAELQRRYEPQGRHDKYSKNSDDRILKNDVSRKPVVNDKCEEENERPQRTVDEQRRLYDELRRLNDELQRLYDELQRLYEPQGRHDKYSKNSDDRILKNDVSGKPVEIQKQNDAHGKTFVFGEHSLDKTELSSIVFVYVYDLQEKTAKSEQKKEELRRRLELLQDENEELRRRLELLQDENEKRQAEIDRRKAQFKSVWRNAPLYADWRKEEFEAVNVTLDAATAHPALLLSEKGRQVTWQETCQDLPSSPQRFDSLPCVLGQPHISSGRCYWEVQVEDMLSWDLGICRDTVTRKGRVTMSPQNGFWAIRLYKGEYWALTSPVTSLILKETLLRVGVFLDYEAGDVSFYNMTAGSHIFTFPQNTFYGVLRPLFRLWSSESGPLTICPGEGESY</sequence>
<dbReference type="Proteomes" id="UP001732780">
    <property type="component" value="Chromosome 20"/>
</dbReference>
<reference evidence="2" key="1">
    <citation type="submission" date="2025-08" db="UniProtKB">
        <authorList>
            <consortium name="RefSeq"/>
        </authorList>
    </citation>
    <scope>IDENTIFICATION</scope>
    <source>
        <tissue evidence="2">Blood</tissue>
    </source>
</reference>
<name>A0AC58P567_CAMBA</name>
<keyword evidence="1" id="KW-1185">Reference proteome</keyword>
<protein>
    <submittedName>
        <fullName evidence="2">Uncharacterized protein LOC123616054</fullName>
    </submittedName>
</protein>